<dbReference type="EMBL" id="JAGTJJ010000001">
    <property type="protein sequence ID" value="MDC3979294.1"/>
    <property type="molecule type" value="Genomic_DNA"/>
</dbReference>
<dbReference type="InterPro" id="IPR009078">
    <property type="entry name" value="Ferritin-like_SF"/>
</dbReference>
<proteinExistence type="predicted"/>
<sequence length="200" mass="22121">MLCLTRPTDPTWAAVALADLATLLRDHAHCEMKAASNALSLAARWPERTEVARALVELAEEELRHFRGVLDELTRRGLTLGKPEVDVYAAELRKAIGVGRKGAPEDPLVDRLLVGAVIEARSCERFRLLCEALRARGDEPELLAFYEELFACEARHYRTFVDLATSVKADAAAVRARLEEIARAEGRLVEVLGKEPTVHG</sequence>
<dbReference type="SUPFAM" id="SSF47240">
    <property type="entry name" value="Ferritin-like"/>
    <property type="match status" value="1"/>
</dbReference>
<dbReference type="Proteomes" id="UP001151081">
    <property type="component" value="Unassembled WGS sequence"/>
</dbReference>
<gene>
    <name evidence="1" type="ORF">KEG57_02205</name>
</gene>
<dbReference type="InterPro" id="IPR010386">
    <property type="entry name" value="tRNA-Hydrxlase_MiaE"/>
</dbReference>
<evidence type="ECO:0000313" key="2">
    <source>
        <dbReference type="Proteomes" id="UP001151081"/>
    </source>
</evidence>
<dbReference type="AlphaFoldDB" id="A0A9X4ANS9"/>
<reference evidence="1 2" key="1">
    <citation type="submission" date="2021-04" db="EMBL/GenBank/DDBJ databases">
        <title>Genome analysis of Polyangium sp.</title>
        <authorList>
            <person name="Li Y."/>
            <person name="Wang J."/>
        </authorList>
    </citation>
    <scope>NUCLEOTIDE SEQUENCE [LARGE SCALE GENOMIC DNA]</scope>
    <source>
        <strain evidence="1 2">SDU14</strain>
    </source>
</reference>
<dbReference type="PANTHER" id="PTHR42637">
    <property type="entry name" value="TRNA-(MS[2]IO[6]A)-HYDROXYLASE"/>
    <property type="match status" value="1"/>
</dbReference>
<keyword evidence="2" id="KW-1185">Reference proteome</keyword>
<dbReference type="RefSeq" id="WP_272418292.1">
    <property type="nucleotide sequence ID" value="NZ_JAGTJJ010000001.1"/>
</dbReference>
<protein>
    <submittedName>
        <fullName evidence="1">tRNA-(Ms[2]io[6]A)-hydroxylase</fullName>
    </submittedName>
</protein>
<name>A0A9X4ANS9_9BACT</name>
<accession>A0A9X4ANS9</accession>
<comment type="caution">
    <text evidence="1">The sequence shown here is derived from an EMBL/GenBank/DDBJ whole genome shotgun (WGS) entry which is preliminary data.</text>
</comment>
<dbReference type="PANTHER" id="PTHR42637:SF1">
    <property type="entry name" value="TRNA 2-(METHYLSULFANYL)-N(6)-ISOPENTENYLADENOSINE(37) HYDROXYLASE"/>
    <property type="match status" value="1"/>
</dbReference>
<dbReference type="GO" id="GO:0045301">
    <property type="term" value="F:tRNA 2-(methylsulfanyl)-N(6)-isopentenyladenosine(37) hydroxylase activity"/>
    <property type="evidence" value="ECO:0007669"/>
    <property type="project" value="InterPro"/>
</dbReference>
<dbReference type="Gene3D" id="1.20.1260.10">
    <property type="match status" value="1"/>
</dbReference>
<dbReference type="GO" id="GO:0006400">
    <property type="term" value="P:tRNA modification"/>
    <property type="evidence" value="ECO:0007669"/>
    <property type="project" value="InterPro"/>
</dbReference>
<dbReference type="Pfam" id="PF06175">
    <property type="entry name" value="MiaE"/>
    <property type="match status" value="1"/>
</dbReference>
<organism evidence="1 2">
    <name type="scientific">Polyangium jinanense</name>
    <dbReference type="NCBI Taxonomy" id="2829994"/>
    <lineage>
        <taxon>Bacteria</taxon>
        <taxon>Pseudomonadati</taxon>
        <taxon>Myxococcota</taxon>
        <taxon>Polyangia</taxon>
        <taxon>Polyangiales</taxon>
        <taxon>Polyangiaceae</taxon>
        <taxon>Polyangium</taxon>
    </lineage>
</organism>
<dbReference type="PIRSF" id="PIRSF020736">
    <property type="entry name" value="MiaE"/>
    <property type="match status" value="1"/>
</dbReference>
<dbReference type="InterPro" id="IPR012347">
    <property type="entry name" value="Ferritin-like"/>
</dbReference>
<evidence type="ECO:0000313" key="1">
    <source>
        <dbReference type="EMBL" id="MDC3979294.1"/>
    </source>
</evidence>